<dbReference type="GO" id="GO:0016791">
    <property type="term" value="F:phosphatase activity"/>
    <property type="evidence" value="ECO:0000318"/>
    <property type="project" value="GO_Central"/>
</dbReference>
<dbReference type="InterPro" id="IPR006357">
    <property type="entry name" value="HAD-SF_hydro_IIA"/>
</dbReference>
<dbReference type="PANTHER" id="PTHR19288">
    <property type="entry name" value="4-NITROPHENYLPHOSPHATASE-RELATED"/>
    <property type="match status" value="1"/>
</dbReference>
<name>D8RBX7_SELML</name>
<reference evidence="1 2" key="1">
    <citation type="journal article" date="2011" name="Science">
        <title>The Selaginella genome identifies genetic changes associated with the evolution of vascular plants.</title>
        <authorList>
            <person name="Banks J.A."/>
            <person name="Nishiyama T."/>
            <person name="Hasebe M."/>
            <person name="Bowman J.L."/>
            <person name="Gribskov M."/>
            <person name="dePamphilis C."/>
            <person name="Albert V.A."/>
            <person name="Aono N."/>
            <person name="Aoyama T."/>
            <person name="Ambrose B.A."/>
            <person name="Ashton N.W."/>
            <person name="Axtell M.J."/>
            <person name="Barker E."/>
            <person name="Barker M.S."/>
            <person name="Bennetzen J.L."/>
            <person name="Bonawitz N.D."/>
            <person name="Chapple C."/>
            <person name="Cheng C."/>
            <person name="Correa L.G."/>
            <person name="Dacre M."/>
            <person name="DeBarry J."/>
            <person name="Dreyer I."/>
            <person name="Elias M."/>
            <person name="Engstrom E.M."/>
            <person name="Estelle M."/>
            <person name="Feng L."/>
            <person name="Finet C."/>
            <person name="Floyd S.K."/>
            <person name="Frommer W.B."/>
            <person name="Fujita T."/>
            <person name="Gramzow L."/>
            <person name="Gutensohn M."/>
            <person name="Harholt J."/>
            <person name="Hattori M."/>
            <person name="Heyl A."/>
            <person name="Hirai T."/>
            <person name="Hiwatashi Y."/>
            <person name="Ishikawa M."/>
            <person name="Iwata M."/>
            <person name="Karol K.G."/>
            <person name="Koehler B."/>
            <person name="Kolukisaoglu U."/>
            <person name="Kubo M."/>
            <person name="Kurata T."/>
            <person name="Lalonde S."/>
            <person name="Li K."/>
            <person name="Li Y."/>
            <person name="Litt A."/>
            <person name="Lyons E."/>
            <person name="Manning G."/>
            <person name="Maruyama T."/>
            <person name="Michael T.P."/>
            <person name="Mikami K."/>
            <person name="Miyazaki S."/>
            <person name="Morinaga S."/>
            <person name="Murata T."/>
            <person name="Mueller-Roeber B."/>
            <person name="Nelson D.R."/>
            <person name="Obara M."/>
            <person name="Oguri Y."/>
            <person name="Olmstead R.G."/>
            <person name="Onodera N."/>
            <person name="Petersen B.L."/>
            <person name="Pils B."/>
            <person name="Prigge M."/>
            <person name="Rensing S.A."/>
            <person name="Riano-Pachon D.M."/>
            <person name="Roberts A.W."/>
            <person name="Sato Y."/>
            <person name="Scheller H.V."/>
            <person name="Schulz B."/>
            <person name="Schulz C."/>
            <person name="Shakirov E.V."/>
            <person name="Shibagaki N."/>
            <person name="Shinohara N."/>
            <person name="Shippen D.E."/>
            <person name="Soerensen I."/>
            <person name="Sotooka R."/>
            <person name="Sugimoto N."/>
            <person name="Sugita M."/>
            <person name="Sumikawa N."/>
            <person name="Tanurdzic M."/>
            <person name="Theissen G."/>
            <person name="Ulvskov P."/>
            <person name="Wakazuki S."/>
            <person name="Weng J.K."/>
            <person name="Willats W.W."/>
            <person name="Wipf D."/>
            <person name="Wolf P.G."/>
            <person name="Yang L."/>
            <person name="Zimmer A.D."/>
            <person name="Zhu Q."/>
            <person name="Mitros T."/>
            <person name="Hellsten U."/>
            <person name="Loque D."/>
            <person name="Otillar R."/>
            <person name="Salamov A."/>
            <person name="Schmutz J."/>
            <person name="Shapiro H."/>
            <person name="Lindquist E."/>
            <person name="Lucas S."/>
            <person name="Rokhsar D."/>
            <person name="Grigoriev I.V."/>
        </authorList>
    </citation>
    <scope>NUCLEOTIDE SEQUENCE [LARGE SCALE GENOMIC DNA]</scope>
</reference>
<dbReference type="STRING" id="88036.D8RBX7"/>
<evidence type="ECO:0000313" key="2">
    <source>
        <dbReference type="Proteomes" id="UP000001514"/>
    </source>
</evidence>
<accession>D8RBX7</accession>
<dbReference type="OMA" id="ILCDVWG"/>
<dbReference type="EMBL" id="GL377575">
    <property type="protein sequence ID" value="EFJ30866.1"/>
    <property type="molecule type" value="Genomic_DNA"/>
</dbReference>
<dbReference type="NCBIfam" id="TIGR01459">
    <property type="entry name" value="HAD-SF-IIA-hyp4"/>
    <property type="match status" value="1"/>
</dbReference>
<gene>
    <name evidence="1" type="ORF">SELMODRAFT_89423</name>
</gene>
<keyword evidence="2" id="KW-1185">Reference proteome</keyword>
<dbReference type="Pfam" id="PF13344">
    <property type="entry name" value="Hydrolase_6"/>
    <property type="match status" value="1"/>
</dbReference>
<evidence type="ECO:0000313" key="1">
    <source>
        <dbReference type="EMBL" id="EFJ30866.1"/>
    </source>
</evidence>
<dbReference type="GO" id="GO:0005737">
    <property type="term" value="C:cytoplasm"/>
    <property type="evidence" value="ECO:0000318"/>
    <property type="project" value="GO_Central"/>
</dbReference>
<dbReference type="HOGENOM" id="CLU_043473_2_1_1"/>
<dbReference type="Proteomes" id="UP000001514">
    <property type="component" value="Unassembled WGS sequence"/>
</dbReference>
<organism evidence="2">
    <name type="scientific">Selaginella moellendorffii</name>
    <name type="common">Spikemoss</name>
    <dbReference type="NCBI Taxonomy" id="88036"/>
    <lineage>
        <taxon>Eukaryota</taxon>
        <taxon>Viridiplantae</taxon>
        <taxon>Streptophyta</taxon>
        <taxon>Embryophyta</taxon>
        <taxon>Tracheophyta</taxon>
        <taxon>Lycopodiopsida</taxon>
        <taxon>Selaginellales</taxon>
        <taxon>Selaginellaceae</taxon>
        <taxon>Selaginella</taxon>
    </lineage>
</organism>
<dbReference type="PANTHER" id="PTHR19288:SF90">
    <property type="entry name" value="OS08G0542600 PROTEIN"/>
    <property type="match status" value="1"/>
</dbReference>
<dbReference type="OrthoDB" id="426235at2759"/>
<dbReference type="FunCoup" id="D8RBX7">
    <property type="interactions" value="346"/>
</dbReference>
<proteinExistence type="predicted"/>
<dbReference type="InterPro" id="IPR023214">
    <property type="entry name" value="HAD_sf"/>
</dbReference>
<dbReference type="InParanoid" id="D8RBX7"/>
<dbReference type="FunFam" id="3.40.50.1000:FF:000124">
    <property type="entry name" value="HAD-family hydrolase IIA"/>
    <property type="match status" value="1"/>
</dbReference>
<sequence length="304" mass="32895">MAALSYRMLGGLQELAGTPTYKAWLLDQFGVLHDGRKPYPGAIATLECLASTGAKLLLLSNSSRRSEVTKNKMSELGFDPGLFAGIITSGELTHDHLLRRRDPWFARLGKRCLHMTWSARGAISLEELDLEVVEKPELADFILVHGTEALGTSNGSPKPATLEQLREFLEVGVKYNLPMIVANPDVVTVEARELRAMPGMLGLEYEKLGGDVRWMGKPDPVIYRAAQTIANVAPSCCIAVGDSLAHDIKGAQAAGIQSVFVAAGIHAGELQIENIGDKPSPDALKSVLHNHGSDPSYVIPMFSW</sequence>
<dbReference type="Pfam" id="PF13242">
    <property type="entry name" value="Hydrolase_like"/>
    <property type="match status" value="1"/>
</dbReference>
<dbReference type="Gramene" id="EFJ30866">
    <property type="protein sequence ID" value="EFJ30866"/>
    <property type="gene ID" value="SELMODRAFT_89423"/>
</dbReference>
<dbReference type="Gene3D" id="3.40.50.1000">
    <property type="entry name" value="HAD superfamily/HAD-like"/>
    <property type="match status" value="2"/>
</dbReference>
<protein>
    <submittedName>
        <fullName evidence="1">Uncharacterized protein</fullName>
    </submittedName>
</protein>
<dbReference type="InterPro" id="IPR006356">
    <property type="entry name" value="HAD-SF_hydro_IIA_hyp3"/>
</dbReference>
<dbReference type="AlphaFoldDB" id="D8RBX7"/>
<dbReference type="KEGG" id="smo:SELMODRAFT_89423"/>
<dbReference type="SUPFAM" id="SSF56784">
    <property type="entry name" value="HAD-like"/>
    <property type="match status" value="1"/>
</dbReference>
<dbReference type="eggNOG" id="ENOG502QU6A">
    <property type="taxonomic scope" value="Eukaryota"/>
</dbReference>
<dbReference type="InterPro" id="IPR036412">
    <property type="entry name" value="HAD-like_sf"/>
</dbReference>